<evidence type="ECO:0000313" key="2">
    <source>
        <dbReference type="EMBL" id="GIJ53396.1"/>
    </source>
</evidence>
<dbReference type="GO" id="GO:0003677">
    <property type="term" value="F:DNA binding"/>
    <property type="evidence" value="ECO:0007669"/>
    <property type="project" value="InterPro"/>
</dbReference>
<evidence type="ECO:0000259" key="1">
    <source>
        <dbReference type="PROSITE" id="PS50943"/>
    </source>
</evidence>
<dbReference type="InterPro" id="IPR043917">
    <property type="entry name" value="DUF5753"/>
</dbReference>
<dbReference type="CDD" id="cd00093">
    <property type="entry name" value="HTH_XRE"/>
    <property type="match status" value="1"/>
</dbReference>
<dbReference type="RefSeq" id="WP_203987522.1">
    <property type="nucleotide sequence ID" value="NZ_BOPG01000006.1"/>
</dbReference>
<organism evidence="2 3">
    <name type="scientific">Virgisporangium aurantiacum</name>
    <dbReference type="NCBI Taxonomy" id="175570"/>
    <lineage>
        <taxon>Bacteria</taxon>
        <taxon>Bacillati</taxon>
        <taxon>Actinomycetota</taxon>
        <taxon>Actinomycetes</taxon>
        <taxon>Micromonosporales</taxon>
        <taxon>Micromonosporaceae</taxon>
        <taxon>Virgisporangium</taxon>
    </lineage>
</organism>
<feature type="domain" description="HTH cro/C1-type" evidence="1">
    <location>
        <begin position="19"/>
        <end position="74"/>
    </location>
</feature>
<dbReference type="SMART" id="SM00530">
    <property type="entry name" value="HTH_XRE"/>
    <property type="match status" value="1"/>
</dbReference>
<dbReference type="EMBL" id="BOPG01000006">
    <property type="protein sequence ID" value="GIJ53396.1"/>
    <property type="molecule type" value="Genomic_DNA"/>
</dbReference>
<keyword evidence="3" id="KW-1185">Reference proteome</keyword>
<protein>
    <submittedName>
        <fullName evidence="2">Transcriptional regulator</fullName>
    </submittedName>
</protein>
<evidence type="ECO:0000313" key="3">
    <source>
        <dbReference type="Proteomes" id="UP000612585"/>
    </source>
</evidence>
<name>A0A8J4DXB4_9ACTN</name>
<reference evidence="2" key="1">
    <citation type="submission" date="2021-01" db="EMBL/GenBank/DDBJ databases">
        <title>Whole genome shotgun sequence of Virgisporangium aurantiacum NBRC 16421.</title>
        <authorList>
            <person name="Komaki H."/>
            <person name="Tamura T."/>
        </authorList>
    </citation>
    <scope>NUCLEOTIDE SEQUENCE</scope>
    <source>
        <strain evidence="2">NBRC 16421</strain>
    </source>
</reference>
<dbReference type="PROSITE" id="PS50943">
    <property type="entry name" value="HTH_CROC1"/>
    <property type="match status" value="1"/>
</dbReference>
<dbReference type="Pfam" id="PF13560">
    <property type="entry name" value="HTH_31"/>
    <property type="match status" value="1"/>
</dbReference>
<dbReference type="SUPFAM" id="SSF47413">
    <property type="entry name" value="lambda repressor-like DNA-binding domains"/>
    <property type="match status" value="1"/>
</dbReference>
<dbReference type="Pfam" id="PF19054">
    <property type="entry name" value="DUF5753"/>
    <property type="match status" value="1"/>
</dbReference>
<sequence length="289" mass="32320">MSTELHGPILGRRRLSAALRHARDNTGATQEQVAEAMDWSLSKLIRIEKGTVGISTTDLRSLLAHYGVRDPEEINGLIRLAKTSRERPWWAAYRDHLPSLDFEKLLGLEAEASSIETFQSTLIPGLLQTQAYMRYVLGGIVNDVAGPESVNVREEVRLRRQKALFEVEGAPMFRVVLDEATLRRVAASPAVMRQQLLHLADLNTRPNIVIEVIPFTAGPYVDSGTFAVLSFAGSSDPPVVYLENAWYDMLIDKVDQVSKYQLLLANLRQRALNPADSEALVRKIADEFR</sequence>
<dbReference type="Proteomes" id="UP000612585">
    <property type="component" value="Unassembled WGS sequence"/>
</dbReference>
<comment type="caution">
    <text evidence="2">The sequence shown here is derived from an EMBL/GenBank/DDBJ whole genome shotgun (WGS) entry which is preliminary data.</text>
</comment>
<gene>
    <name evidence="2" type="ORF">Vau01_009120</name>
</gene>
<accession>A0A8J4DXB4</accession>
<dbReference type="InterPro" id="IPR010982">
    <property type="entry name" value="Lambda_DNA-bd_dom_sf"/>
</dbReference>
<proteinExistence type="predicted"/>
<dbReference type="Gene3D" id="1.10.260.40">
    <property type="entry name" value="lambda repressor-like DNA-binding domains"/>
    <property type="match status" value="1"/>
</dbReference>
<dbReference type="InterPro" id="IPR001387">
    <property type="entry name" value="Cro/C1-type_HTH"/>
</dbReference>
<dbReference type="AlphaFoldDB" id="A0A8J4DXB4"/>